<feature type="transmembrane region" description="Helical" evidence="1">
    <location>
        <begin position="128"/>
        <end position="149"/>
    </location>
</feature>
<organism evidence="2 3">
    <name type="scientific">Aetokthonos hydrillicola Thurmond2011</name>
    <dbReference type="NCBI Taxonomy" id="2712845"/>
    <lineage>
        <taxon>Bacteria</taxon>
        <taxon>Bacillati</taxon>
        <taxon>Cyanobacteriota</taxon>
        <taxon>Cyanophyceae</taxon>
        <taxon>Nostocales</taxon>
        <taxon>Hapalosiphonaceae</taxon>
        <taxon>Aetokthonos</taxon>
    </lineage>
</organism>
<dbReference type="InterPro" id="IPR018688">
    <property type="entry name" value="PpoB2-like"/>
</dbReference>
<dbReference type="EMBL" id="JAALHA020000028">
    <property type="protein sequence ID" value="MDR9899905.1"/>
    <property type="molecule type" value="Genomic_DNA"/>
</dbReference>
<dbReference type="RefSeq" id="WP_208350851.1">
    <property type="nucleotide sequence ID" value="NZ_JAALHA020000028.1"/>
</dbReference>
<feature type="transmembrane region" description="Helical" evidence="1">
    <location>
        <begin position="59"/>
        <end position="81"/>
    </location>
</feature>
<evidence type="ECO:0000313" key="3">
    <source>
        <dbReference type="Proteomes" id="UP000667802"/>
    </source>
</evidence>
<evidence type="ECO:0000256" key="1">
    <source>
        <dbReference type="SAM" id="Phobius"/>
    </source>
</evidence>
<gene>
    <name evidence="2" type="ORF">G7B40_035915</name>
</gene>
<feature type="transmembrane region" description="Helical" evidence="1">
    <location>
        <begin position="179"/>
        <end position="199"/>
    </location>
</feature>
<dbReference type="AlphaFoldDB" id="A0AAP5IDY6"/>
<sequence length="247" mass="28000">MRLGAYLSALAEPPLPVLITVTLFGWVVMLQEGHAQGMPEFLMAIQGNGYSQSSQALHTLLHSNLLVMVGWSWLIMLVAMMTPLLADPIRHLWVRSLPRRRWLAVVLFLAGYITIWMMAGVVLMLFTLLLWIFSWFPTLFVALALAIAWQTTPWKQACLNHCHWTPRLSPFGLAANWDCLRYGMANGLWCVGACWALMLLPLATVHVYSMLMVAIATGLILVVERYRPARPARWQVPLLEGIRLRTH</sequence>
<proteinExistence type="predicted"/>
<dbReference type="Pfam" id="PF09948">
    <property type="entry name" value="PpoB2"/>
    <property type="match status" value="1"/>
</dbReference>
<keyword evidence="1" id="KW-0812">Transmembrane</keyword>
<name>A0AAP5IDY6_9CYAN</name>
<dbReference type="Proteomes" id="UP000667802">
    <property type="component" value="Unassembled WGS sequence"/>
</dbReference>
<evidence type="ECO:0000313" key="2">
    <source>
        <dbReference type="EMBL" id="MDR9899905.1"/>
    </source>
</evidence>
<feature type="transmembrane region" description="Helical" evidence="1">
    <location>
        <begin position="102"/>
        <end position="122"/>
    </location>
</feature>
<keyword evidence="1" id="KW-1133">Transmembrane helix</keyword>
<keyword evidence="1" id="KW-0472">Membrane</keyword>
<keyword evidence="3" id="KW-1185">Reference proteome</keyword>
<feature type="transmembrane region" description="Helical" evidence="1">
    <location>
        <begin position="205"/>
        <end position="223"/>
    </location>
</feature>
<comment type="caution">
    <text evidence="2">The sequence shown here is derived from an EMBL/GenBank/DDBJ whole genome shotgun (WGS) entry which is preliminary data.</text>
</comment>
<accession>A0AAP5IDY6</accession>
<reference evidence="3" key="1">
    <citation type="journal article" date="2021" name="Science">
        <title>Hunting the eagle killer: A cyanobacterial neurotoxin causes vacuolar myelinopathy.</title>
        <authorList>
            <person name="Breinlinger S."/>
            <person name="Phillips T.J."/>
            <person name="Haram B.N."/>
            <person name="Mares J."/>
            <person name="Martinez Yerena J.A."/>
            <person name="Hrouzek P."/>
            <person name="Sobotka R."/>
            <person name="Henderson W.M."/>
            <person name="Schmieder P."/>
            <person name="Williams S.M."/>
            <person name="Lauderdale J.D."/>
            <person name="Wilde H.D."/>
            <person name="Gerrin W."/>
            <person name="Kust A."/>
            <person name="Washington J.W."/>
            <person name="Wagner C."/>
            <person name="Geier B."/>
            <person name="Liebeke M."/>
            <person name="Enke H."/>
            <person name="Niedermeyer T.H.J."/>
            <person name="Wilde S.B."/>
        </authorList>
    </citation>
    <scope>NUCLEOTIDE SEQUENCE [LARGE SCALE GENOMIC DNA]</scope>
    <source>
        <strain evidence="3">Thurmond2011</strain>
    </source>
</reference>
<protein>
    <submittedName>
        <fullName evidence="2">DUF2182 domain-containing protein</fullName>
    </submittedName>
</protein>